<evidence type="ECO:0000313" key="3">
    <source>
        <dbReference type="Proteomes" id="UP000318093"/>
    </source>
</evidence>
<dbReference type="Proteomes" id="UP000318093">
    <property type="component" value="Unassembled WGS sequence"/>
</dbReference>
<protein>
    <submittedName>
        <fullName evidence="2">Uncharacterized protein</fullName>
    </submittedName>
</protein>
<dbReference type="AlphaFoldDB" id="A0A537JHV3"/>
<evidence type="ECO:0000313" key="2">
    <source>
        <dbReference type="EMBL" id="TMI83128.1"/>
    </source>
</evidence>
<proteinExistence type="predicted"/>
<feature type="signal peptide" evidence="1">
    <location>
        <begin position="1"/>
        <end position="28"/>
    </location>
</feature>
<organism evidence="2 3">
    <name type="scientific">Candidatus Segetimicrobium genomatis</name>
    <dbReference type="NCBI Taxonomy" id="2569760"/>
    <lineage>
        <taxon>Bacteria</taxon>
        <taxon>Bacillati</taxon>
        <taxon>Candidatus Sysuimicrobiota</taxon>
        <taxon>Candidatus Sysuimicrobiia</taxon>
        <taxon>Candidatus Sysuimicrobiales</taxon>
        <taxon>Candidatus Segetimicrobiaceae</taxon>
        <taxon>Candidatus Segetimicrobium</taxon>
    </lineage>
</organism>
<dbReference type="EMBL" id="VBAN01000125">
    <property type="protein sequence ID" value="TMI83128.1"/>
    <property type="molecule type" value="Genomic_DNA"/>
</dbReference>
<reference evidence="2 3" key="1">
    <citation type="journal article" date="2019" name="Nat. Microbiol.">
        <title>Mediterranean grassland soil C-N compound turnover is dependent on rainfall and depth, and is mediated by genomically divergent microorganisms.</title>
        <authorList>
            <person name="Diamond S."/>
            <person name="Andeer P.F."/>
            <person name="Li Z."/>
            <person name="Crits-Christoph A."/>
            <person name="Burstein D."/>
            <person name="Anantharaman K."/>
            <person name="Lane K.R."/>
            <person name="Thomas B.C."/>
            <person name="Pan C."/>
            <person name="Northen T.R."/>
            <person name="Banfield J.F."/>
        </authorList>
    </citation>
    <scope>NUCLEOTIDE SEQUENCE [LARGE SCALE GENOMIC DNA]</scope>
    <source>
        <strain evidence="2">NP_6</strain>
    </source>
</reference>
<accession>A0A537JHV3</accession>
<comment type="caution">
    <text evidence="2">The sequence shown here is derived from an EMBL/GenBank/DDBJ whole genome shotgun (WGS) entry which is preliminary data.</text>
</comment>
<feature type="chain" id="PRO_5022202738" evidence="1">
    <location>
        <begin position="29"/>
        <end position="166"/>
    </location>
</feature>
<name>A0A537JHV3_9BACT</name>
<gene>
    <name evidence="2" type="ORF">E6H03_04310</name>
</gene>
<keyword evidence="1" id="KW-0732">Signal</keyword>
<sequence>MSRGRAWLGLAIGLAAAICLAGTTVAPAAEADVPSAAGPGVGSVVVFTPAVSITPTAVTAPAPVAPFRGGVLLPIATPIPSLSPAVPGVLILTPVRATGALAVPVQAPSASGSSLSFSTWQLVIPGPNPAQNTSVALSQLLDSLLAPPRPAGGVVVPVTVLTTPSR</sequence>
<evidence type="ECO:0000256" key="1">
    <source>
        <dbReference type="SAM" id="SignalP"/>
    </source>
</evidence>